<evidence type="ECO:0000256" key="4">
    <source>
        <dbReference type="ARBA" id="ARBA00023136"/>
    </source>
</evidence>
<dbReference type="Proteomes" id="UP001337655">
    <property type="component" value="Unassembled WGS sequence"/>
</dbReference>
<organism evidence="9 10">
    <name type="scientific">Saxophila tyrrhenica</name>
    <dbReference type="NCBI Taxonomy" id="1690608"/>
    <lineage>
        <taxon>Eukaryota</taxon>
        <taxon>Fungi</taxon>
        <taxon>Dikarya</taxon>
        <taxon>Ascomycota</taxon>
        <taxon>Pezizomycotina</taxon>
        <taxon>Dothideomycetes</taxon>
        <taxon>Dothideomycetidae</taxon>
        <taxon>Mycosphaerellales</taxon>
        <taxon>Extremaceae</taxon>
        <taxon>Saxophila</taxon>
    </lineage>
</organism>
<dbReference type="GeneID" id="89930739"/>
<gene>
    <name evidence="9" type="ORF">LTR77_009407</name>
</gene>
<proteinExistence type="inferred from homology"/>
<dbReference type="InterPro" id="IPR049326">
    <property type="entry name" value="Rhodopsin_dom_fungi"/>
</dbReference>
<feature type="transmembrane region" description="Helical" evidence="7">
    <location>
        <begin position="21"/>
        <end position="44"/>
    </location>
</feature>
<evidence type="ECO:0000256" key="6">
    <source>
        <dbReference type="SAM" id="MobiDB-lite"/>
    </source>
</evidence>
<dbReference type="PANTHER" id="PTHR33048">
    <property type="entry name" value="PTH11-LIKE INTEGRAL MEMBRANE PROTEIN (AFU_ORTHOLOGUE AFUA_5G11245)"/>
    <property type="match status" value="1"/>
</dbReference>
<protein>
    <recommendedName>
        <fullName evidence="8">Rhodopsin domain-containing protein</fullName>
    </recommendedName>
</protein>
<evidence type="ECO:0000256" key="3">
    <source>
        <dbReference type="ARBA" id="ARBA00022989"/>
    </source>
</evidence>
<feature type="compositionally biased region" description="Polar residues" evidence="6">
    <location>
        <begin position="190"/>
        <end position="206"/>
    </location>
</feature>
<dbReference type="Pfam" id="PF20684">
    <property type="entry name" value="Fung_rhodopsin"/>
    <property type="match status" value="1"/>
</dbReference>
<accession>A0AAV9P0X9</accession>
<dbReference type="EMBL" id="JAVRRT010000018">
    <property type="protein sequence ID" value="KAK5164744.1"/>
    <property type="molecule type" value="Genomic_DNA"/>
</dbReference>
<keyword evidence="4 7" id="KW-0472">Membrane</keyword>
<reference evidence="9 10" key="1">
    <citation type="submission" date="2023-08" db="EMBL/GenBank/DDBJ databases">
        <title>Black Yeasts Isolated from many extreme environments.</title>
        <authorList>
            <person name="Coleine C."/>
            <person name="Stajich J.E."/>
            <person name="Selbmann L."/>
        </authorList>
    </citation>
    <scope>NUCLEOTIDE SEQUENCE [LARGE SCALE GENOMIC DNA]</scope>
    <source>
        <strain evidence="9 10">CCFEE 5935</strain>
    </source>
</reference>
<evidence type="ECO:0000259" key="8">
    <source>
        <dbReference type="Pfam" id="PF20684"/>
    </source>
</evidence>
<dbReference type="RefSeq" id="XP_064654940.1">
    <property type="nucleotide sequence ID" value="XM_064806635.1"/>
</dbReference>
<comment type="similarity">
    <text evidence="5">Belongs to the SAT4 family.</text>
</comment>
<keyword evidence="10" id="KW-1185">Reference proteome</keyword>
<feature type="transmembrane region" description="Helical" evidence="7">
    <location>
        <begin position="101"/>
        <end position="119"/>
    </location>
</feature>
<dbReference type="PANTHER" id="PTHR33048:SF47">
    <property type="entry name" value="INTEGRAL MEMBRANE PROTEIN-RELATED"/>
    <property type="match status" value="1"/>
</dbReference>
<dbReference type="GO" id="GO:0016020">
    <property type="term" value="C:membrane"/>
    <property type="evidence" value="ECO:0007669"/>
    <property type="project" value="UniProtKB-SubCell"/>
</dbReference>
<comment type="subcellular location">
    <subcellularLocation>
        <location evidence="1">Membrane</location>
        <topology evidence="1">Multi-pass membrane protein</topology>
    </subcellularLocation>
</comment>
<name>A0AAV9P0X9_9PEZI</name>
<comment type="caution">
    <text evidence="9">The sequence shown here is derived from an EMBL/GenBank/DDBJ whole genome shotgun (WGS) entry which is preliminary data.</text>
</comment>
<evidence type="ECO:0000256" key="2">
    <source>
        <dbReference type="ARBA" id="ARBA00022692"/>
    </source>
</evidence>
<feature type="compositionally biased region" description="Basic and acidic residues" evidence="6">
    <location>
        <begin position="249"/>
        <end position="259"/>
    </location>
</feature>
<feature type="domain" description="Rhodopsin" evidence="8">
    <location>
        <begin position="1"/>
        <end position="165"/>
    </location>
</feature>
<feature type="region of interest" description="Disordered" evidence="6">
    <location>
        <begin position="177"/>
        <end position="206"/>
    </location>
</feature>
<evidence type="ECO:0000256" key="7">
    <source>
        <dbReference type="SAM" id="Phobius"/>
    </source>
</evidence>
<evidence type="ECO:0000313" key="10">
    <source>
        <dbReference type="Proteomes" id="UP001337655"/>
    </source>
</evidence>
<evidence type="ECO:0000256" key="5">
    <source>
        <dbReference type="ARBA" id="ARBA00038359"/>
    </source>
</evidence>
<keyword evidence="3 7" id="KW-1133">Transmembrane helix</keyword>
<evidence type="ECO:0000313" key="9">
    <source>
        <dbReference type="EMBL" id="KAK5164744.1"/>
    </source>
</evidence>
<keyword evidence="2 7" id="KW-0812">Transmembrane</keyword>
<dbReference type="AlphaFoldDB" id="A0AAV9P0X9"/>
<evidence type="ECO:0000256" key="1">
    <source>
        <dbReference type="ARBA" id="ARBA00004141"/>
    </source>
</evidence>
<feature type="compositionally biased region" description="Polar residues" evidence="6">
    <location>
        <begin position="260"/>
        <end position="270"/>
    </location>
</feature>
<feature type="region of interest" description="Disordered" evidence="6">
    <location>
        <begin position="246"/>
        <end position="270"/>
    </location>
</feature>
<sequence length="270" mass="30002">MYQRIFGDTPDVRSYGMKFRTLVRVMLSVVVLSFVSTSIVGIFACHPVRYAWNRSIDGGCVETTPWWFSYAAINISTDVAILALPIPLINGLMRITKRQKMVLMGVFLLGAFVCVVTIVRMTTLRTGAAGHDPTYTGVETLEWTGIETNVGIICACLPLLRPVLNMLMPWFAQRTARDSHPRPTYGYSGSRPSRSQKTTVENTWSNLGKGENVIMNHISARRPESRGSSEAGITEGIIVTRNIDYSESAEDHESEKDRQYSQAIASDSVV</sequence>
<feature type="transmembrane region" description="Helical" evidence="7">
    <location>
        <begin position="64"/>
        <end position="89"/>
    </location>
</feature>
<dbReference type="InterPro" id="IPR052337">
    <property type="entry name" value="SAT4-like"/>
</dbReference>